<protein>
    <submittedName>
        <fullName evidence="2">Alpha/beta hydrolase</fullName>
    </submittedName>
</protein>
<proteinExistence type="predicted"/>
<evidence type="ECO:0000259" key="1">
    <source>
        <dbReference type="Pfam" id="PF00561"/>
    </source>
</evidence>
<dbReference type="Gene3D" id="3.40.50.1820">
    <property type="entry name" value="alpha/beta hydrolase"/>
    <property type="match status" value="1"/>
</dbReference>
<accession>A0A7C3ZMN0</accession>
<evidence type="ECO:0000313" key="2">
    <source>
        <dbReference type="EMBL" id="HGG01524.1"/>
    </source>
</evidence>
<feature type="domain" description="AB hydrolase-1" evidence="1">
    <location>
        <begin position="39"/>
        <end position="144"/>
    </location>
</feature>
<name>A0A7C3ZMN0_9CYAN</name>
<sequence>MQVRRNLDLEDIRLSWLEWNISGGEGEKLGTASRERERLLLLHGLGDHALVWSSLGEYLGGKYHIVAPDLRGHGESSKPEQGYTFGETIADLEALMNHLGWQDAHILGHSWAAKLIAIWAQQQPQRFRSAILVDPIFIMKMPSIVKLSFPILYRTLETCKGMGPFPSYEAAKSEASKLGKYAGWSELQQTVFQGGIEEKPNGSWGSKFSVAARNGIFEEVTRVAGLTKPIHIRTLFIQPEKGVNRTELQLKPYKSYLTDLTVKGVPGNHWPFLVEPDIFNRSVAAFLAAQPG</sequence>
<dbReference type="GO" id="GO:0047372">
    <property type="term" value="F:monoacylglycerol lipase activity"/>
    <property type="evidence" value="ECO:0007669"/>
    <property type="project" value="TreeGrafter"/>
</dbReference>
<reference evidence="2" key="1">
    <citation type="journal article" date="2020" name="mSystems">
        <title>Genome- and Community-Level Interaction Insights into Carbon Utilization and Element Cycling Functions of Hydrothermarchaeota in Hydrothermal Sediment.</title>
        <authorList>
            <person name="Zhou Z."/>
            <person name="Liu Y."/>
            <person name="Xu W."/>
            <person name="Pan J."/>
            <person name="Luo Z.H."/>
            <person name="Li M."/>
        </authorList>
    </citation>
    <scope>NUCLEOTIDE SEQUENCE [LARGE SCALE GENOMIC DNA]</scope>
    <source>
        <strain evidence="2">SpSt-374</strain>
    </source>
</reference>
<dbReference type="InterPro" id="IPR029058">
    <property type="entry name" value="AB_hydrolase_fold"/>
</dbReference>
<organism evidence="2">
    <name type="scientific">Planktothricoides sp. SpSt-374</name>
    <dbReference type="NCBI Taxonomy" id="2282167"/>
    <lineage>
        <taxon>Bacteria</taxon>
        <taxon>Bacillati</taxon>
        <taxon>Cyanobacteriota</taxon>
        <taxon>Cyanophyceae</taxon>
        <taxon>Oscillatoriophycideae</taxon>
        <taxon>Oscillatoriales</taxon>
        <taxon>Oscillatoriaceae</taxon>
        <taxon>Planktothricoides</taxon>
    </lineage>
</organism>
<dbReference type="PANTHER" id="PTHR43798:SF33">
    <property type="entry name" value="HYDROLASE, PUTATIVE (AFU_ORTHOLOGUE AFUA_2G14860)-RELATED"/>
    <property type="match status" value="1"/>
</dbReference>
<comment type="caution">
    <text evidence="2">The sequence shown here is derived from an EMBL/GenBank/DDBJ whole genome shotgun (WGS) entry which is preliminary data.</text>
</comment>
<dbReference type="GO" id="GO:0016020">
    <property type="term" value="C:membrane"/>
    <property type="evidence" value="ECO:0007669"/>
    <property type="project" value="TreeGrafter"/>
</dbReference>
<dbReference type="AlphaFoldDB" id="A0A7C3ZMN0"/>
<dbReference type="SUPFAM" id="SSF53474">
    <property type="entry name" value="alpha/beta-Hydrolases"/>
    <property type="match status" value="1"/>
</dbReference>
<dbReference type="GO" id="GO:0046464">
    <property type="term" value="P:acylglycerol catabolic process"/>
    <property type="evidence" value="ECO:0007669"/>
    <property type="project" value="TreeGrafter"/>
</dbReference>
<dbReference type="EMBL" id="DSPX01000129">
    <property type="protein sequence ID" value="HGG01524.1"/>
    <property type="molecule type" value="Genomic_DNA"/>
</dbReference>
<keyword evidence="2" id="KW-0378">Hydrolase</keyword>
<dbReference type="InterPro" id="IPR000073">
    <property type="entry name" value="AB_hydrolase_1"/>
</dbReference>
<dbReference type="InterPro" id="IPR050266">
    <property type="entry name" value="AB_hydrolase_sf"/>
</dbReference>
<dbReference type="PANTHER" id="PTHR43798">
    <property type="entry name" value="MONOACYLGLYCEROL LIPASE"/>
    <property type="match status" value="1"/>
</dbReference>
<gene>
    <name evidence="2" type="ORF">ENR15_12965</name>
</gene>
<dbReference type="Pfam" id="PF00561">
    <property type="entry name" value="Abhydrolase_1"/>
    <property type="match status" value="1"/>
</dbReference>